<evidence type="ECO:0000313" key="1">
    <source>
        <dbReference type="EMBL" id="KAK5634231.1"/>
    </source>
</evidence>
<accession>A0AAN7UWI2</accession>
<name>A0AAN7UWI2_9PEZI</name>
<dbReference type="AlphaFoldDB" id="A0AAN7UWI2"/>
<gene>
    <name evidence="1" type="ORF">RRF57_009945</name>
</gene>
<dbReference type="EMBL" id="JAWHQM010000039">
    <property type="protein sequence ID" value="KAK5634231.1"/>
    <property type="molecule type" value="Genomic_DNA"/>
</dbReference>
<keyword evidence="2" id="KW-1185">Reference proteome</keyword>
<protein>
    <submittedName>
        <fullName evidence="1">Uncharacterized protein</fullName>
    </submittedName>
</protein>
<evidence type="ECO:0000313" key="2">
    <source>
        <dbReference type="Proteomes" id="UP001305414"/>
    </source>
</evidence>
<comment type="caution">
    <text evidence="1">The sequence shown here is derived from an EMBL/GenBank/DDBJ whole genome shotgun (WGS) entry which is preliminary data.</text>
</comment>
<dbReference type="Proteomes" id="UP001305414">
    <property type="component" value="Unassembled WGS sequence"/>
</dbReference>
<sequence>MNIKKPAYFCRYLCYLHLDRGKRLAVPDLTGTILLQTDSLNSNEAARVLNHIISFSSRLKALLQKVTYHWGKALESVHGRLSLGVKVRGFAGASDNECAAFISNHIDLALDMSLAKDDGVVEKLSLWAEVHAIVETGGPVRGDHLVTDGTDLGVHDKALEISVGGAQDRQAGGVVTATALETNEP</sequence>
<proteinExistence type="predicted"/>
<reference evidence="1 2" key="1">
    <citation type="submission" date="2023-10" db="EMBL/GenBank/DDBJ databases">
        <title>Draft genome sequence of Xylaria bambusicola isolate GMP-LS, the root and basal stem rot pathogen of sugarcane in Indonesia.</title>
        <authorList>
            <person name="Selvaraj P."/>
            <person name="Muralishankar V."/>
            <person name="Muruganantham S."/>
            <person name="Sp S."/>
            <person name="Haryani S."/>
            <person name="Lau K.J.X."/>
            <person name="Naqvi N.I."/>
        </authorList>
    </citation>
    <scope>NUCLEOTIDE SEQUENCE [LARGE SCALE GENOMIC DNA]</scope>
    <source>
        <strain evidence="1">GMP-LS</strain>
    </source>
</reference>
<organism evidence="1 2">
    <name type="scientific">Xylaria bambusicola</name>
    <dbReference type="NCBI Taxonomy" id="326684"/>
    <lineage>
        <taxon>Eukaryota</taxon>
        <taxon>Fungi</taxon>
        <taxon>Dikarya</taxon>
        <taxon>Ascomycota</taxon>
        <taxon>Pezizomycotina</taxon>
        <taxon>Sordariomycetes</taxon>
        <taxon>Xylariomycetidae</taxon>
        <taxon>Xylariales</taxon>
        <taxon>Xylariaceae</taxon>
        <taxon>Xylaria</taxon>
    </lineage>
</organism>